<dbReference type="AlphaFoldDB" id="A0A428Q1S3"/>
<gene>
    <name evidence="2" type="ORF">CEP54_007388</name>
</gene>
<dbReference type="Proteomes" id="UP000288168">
    <property type="component" value="Unassembled WGS sequence"/>
</dbReference>
<name>A0A428Q1S3_9HYPO</name>
<reference evidence="2 3" key="1">
    <citation type="submission" date="2017-06" db="EMBL/GenBank/DDBJ databases">
        <title>Comparative genomic analysis of Ambrosia Fusariam Clade fungi.</title>
        <authorList>
            <person name="Stajich J.E."/>
            <person name="Carrillo J."/>
            <person name="Kijimoto T."/>
            <person name="Eskalen A."/>
            <person name="O'Donnell K."/>
            <person name="Kasson M."/>
        </authorList>
    </citation>
    <scope>NUCLEOTIDE SEQUENCE [LARGE SCALE GENOMIC DNA]</scope>
    <source>
        <strain evidence="2 3">NRRL62584</strain>
    </source>
</reference>
<keyword evidence="3" id="KW-1185">Reference proteome</keyword>
<evidence type="ECO:0000313" key="3">
    <source>
        <dbReference type="Proteomes" id="UP000288168"/>
    </source>
</evidence>
<comment type="caution">
    <text evidence="2">The sequence shown here is derived from an EMBL/GenBank/DDBJ whole genome shotgun (WGS) entry which is preliminary data.</text>
</comment>
<feature type="compositionally biased region" description="Basic and acidic residues" evidence="1">
    <location>
        <begin position="38"/>
        <end position="59"/>
    </location>
</feature>
<dbReference type="EMBL" id="NKCI01000067">
    <property type="protein sequence ID" value="RSL59260.1"/>
    <property type="molecule type" value="Genomic_DNA"/>
</dbReference>
<feature type="region of interest" description="Disordered" evidence="1">
    <location>
        <begin position="38"/>
        <end position="66"/>
    </location>
</feature>
<evidence type="ECO:0000256" key="1">
    <source>
        <dbReference type="SAM" id="MobiDB-lite"/>
    </source>
</evidence>
<proteinExistence type="predicted"/>
<sequence>MTSLQLLQAIRCGHWTRPTLGLGAVLKSRRLQCKSGEVNKKVRTSEDEAMPEKASKLPEHPPTLSSGSLCVLQHNTKINITNFNGRSHEYNIH</sequence>
<protein>
    <submittedName>
        <fullName evidence="2">Uncharacterized protein</fullName>
    </submittedName>
</protein>
<accession>A0A428Q1S3</accession>
<evidence type="ECO:0000313" key="2">
    <source>
        <dbReference type="EMBL" id="RSL59260.1"/>
    </source>
</evidence>
<organism evidence="2 3">
    <name type="scientific">Fusarium duplospermum</name>
    <dbReference type="NCBI Taxonomy" id="1325734"/>
    <lineage>
        <taxon>Eukaryota</taxon>
        <taxon>Fungi</taxon>
        <taxon>Dikarya</taxon>
        <taxon>Ascomycota</taxon>
        <taxon>Pezizomycotina</taxon>
        <taxon>Sordariomycetes</taxon>
        <taxon>Hypocreomycetidae</taxon>
        <taxon>Hypocreales</taxon>
        <taxon>Nectriaceae</taxon>
        <taxon>Fusarium</taxon>
        <taxon>Fusarium solani species complex</taxon>
    </lineage>
</organism>